<dbReference type="Gene3D" id="2.60.120.260">
    <property type="entry name" value="Galactose-binding domain-like"/>
    <property type="match status" value="2"/>
</dbReference>
<dbReference type="PIRSF" id="PIRSF016516">
    <property type="entry name" value="Allantoicase"/>
    <property type="match status" value="1"/>
</dbReference>
<evidence type="ECO:0000313" key="6">
    <source>
        <dbReference type="Proteomes" id="UP001481413"/>
    </source>
</evidence>
<dbReference type="SUPFAM" id="SSF49785">
    <property type="entry name" value="Galactose-binding domain-like"/>
    <property type="match status" value="2"/>
</dbReference>
<dbReference type="HAMAP" id="MF_00813">
    <property type="entry name" value="Allantoicase"/>
    <property type="match status" value="1"/>
</dbReference>
<comment type="similarity">
    <text evidence="1 3">Belongs to the allantoicase family.</text>
</comment>
<dbReference type="InterPro" id="IPR015908">
    <property type="entry name" value="Allantoicase_dom"/>
</dbReference>
<dbReference type="InterPro" id="IPR005164">
    <property type="entry name" value="Allantoicase"/>
</dbReference>
<dbReference type="Pfam" id="PF03561">
    <property type="entry name" value="Allantoicase"/>
    <property type="match status" value="2"/>
</dbReference>
<evidence type="ECO:0000256" key="2">
    <source>
        <dbReference type="ARBA" id="ARBA00022631"/>
    </source>
</evidence>
<comment type="pathway">
    <text evidence="3">Nitrogen metabolism; (S)-allantoin degradation; (S)-ureidoglycolate from allantoate (aminidohydrolase route): step 1/1.</text>
</comment>
<keyword evidence="2 3" id="KW-0659">Purine metabolism</keyword>
<organism evidence="5 6">
    <name type="scientific">Thalassolituus maritimus</name>
    <dbReference type="NCBI Taxonomy" id="484498"/>
    <lineage>
        <taxon>Bacteria</taxon>
        <taxon>Pseudomonadati</taxon>
        <taxon>Pseudomonadota</taxon>
        <taxon>Gammaproteobacteria</taxon>
        <taxon>Oceanospirillales</taxon>
        <taxon>Oceanospirillaceae</taxon>
        <taxon>Thalassolituus</taxon>
    </lineage>
</organism>
<comment type="caution">
    <text evidence="5">The sequence shown here is derived from an EMBL/GenBank/DDBJ whole genome shotgun (WGS) entry which is preliminary data.</text>
</comment>
<sequence length="332" mass="37120">MNASTDAPAIVHTHIDLLGEKYGGQALSCNDEFFAEASNMVKRAEPVFLPDEYTDRGKWMDGWESRRRRTEGHDWCILRLGVPGRIKAFDVNTTHFRGNAPAQVSIEGYIGTTDPGSDAEWQTILEVSDVSPHSHNFFEIDNAERWTHLRLNILPDGGVARLRVYGEPIPDWSTLLTGEVVDLAACTNGGRAVDCSDMFFSPMNNLLAPGRGINMGDGWETRRRRTPGKDWIIVRLGTPGKIARLLVDTCHFKGNYPDTVSLEGTVSDSDGVPAEDAEWVTILDQVKTEAHTEHYYQEELQNTDVKYTHVRLNIFPDGGVSRLRVYGYPELG</sequence>
<feature type="domain" description="Allantoicase" evidence="4">
    <location>
        <begin position="189"/>
        <end position="329"/>
    </location>
</feature>
<dbReference type="NCBIfam" id="TIGR02961">
    <property type="entry name" value="allantoicase"/>
    <property type="match status" value="1"/>
</dbReference>
<dbReference type="InterPro" id="IPR008979">
    <property type="entry name" value="Galactose-bd-like_sf"/>
</dbReference>
<protein>
    <recommendedName>
        <fullName evidence="3">Probable allantoicase</fullName>
        <ecNumber evidence="3">3.5.3.4</ecNumber>
    </recommendedName>
    <alternativeName>
        <fullName evidence="3">Allantoate amidinohydrolase</fullName>
    </alternativeName>
</protein>
<dbReference type="EC" id="3.5.3.4" evidence="3"/>
<evidence type="ECO:0000313" key="5">
    <source>
        <dbReference type="EMBL" id="GAA6145136.1"/>
    </source>
</evidence>
<keyword evidence="3" id="KW-0378">Hydrolase</keyword>
<dbReference type="PANTHER" id="PTHR12045">
    <property type="entry name" value="ALLANTOICASE"/>
    <property type="match status" value="1"/>
</dbReference>
<feature type="domain" description="Allantoicase" evidence="4">
    <location>
        <begin position="23"/>
        <end position="168"/>
    </location>
</feature>
<dbReference type="EMBL" id="BAABWH010000003">
    <property type="protein sequence ID" value="GAA6145136.1"/>
    <property type="molecule type" value="Genomic_DNA"/>
</dbReference>
<evidence type="ECO:0000259" key="4">
    <source>
        <dbReference type="Pfam" id="PF03561"/>
    </source>
</evidence>
<reference evidence="5 6" key="1">
    <citation type="submission" date="2024-04" db="EMBL/GenBank/DDBJ databases">
        <title>Draft genome sequence of Thalassolituus maritimus NBRC 116585.</title>
        <authorList>
            <person name="Miyakawa T."/>
            <person name="Kusuya Y."/>
            <person name="Miura T."/>
        </authorList>
    </citation>
    <scope>NUCLEOTIDE SEQUENCE [LARGE SCALE GENOMIC DNA]</scope>
    <source>
        <strain evidence="5 6">5NW40-0001</strain>
    </source>
</reference>
<evidence type="ECO:0000256" key="3">
    <source>
        <dbReference type="HAMAP-Rule" id="MF_00813"/>
    </source>
</evidence>
<accession>A0ABP9ZYD2</accession>
<dbReference type="PANTHER" id="PTHR12045:SF3">
    <property type="entry name" value="INACTIVE ALLANTOICASE-RELATED"/>
    <property type="match status" value="1"/>
</dbReference>
<keyword evidence="6" id="KW-1185">Reference proteome</keyword>
<name>A0ABP9ZYD2_9GAMM</name>
<proteinExistence type="inferred from homology"/>
<dbReference type="Proteomes" id="UP001481413">
    <property type="component" value="Unassembled WGS sequence"/>
</dbReference>
<gene>
    <name evidence="3 5" type="primary">alc</name>
    <name evidence="5" type="ORF">NBRC116585_12540</name>
</gene>
<evidence type="ECO:0000256" key="1">
    <source>
        <dbReference type="ARBA" id="ARBA00009242"/>
    </source>
</evidence>
<dbReference type="RefSeq" id="WP_353294079.1">
    <property type="nucleotide sequence ID" value="NZ_BAABWH010000003.1"/>
</dbReference>
<comment type="catalytic activity">
    <reaction evidence="3">
        <text>allantoate + H2O = (S)-ureidoglycolate + urea</text>
        <dbReference type="Rhea" id="RHEA:11016"/>
        <dbReference type="ChEBI" id="CHEBI:15377"/>
        <dbReference type="ChEBI" id="CHEBI:16199"/>
        <dbReference type="ChEBI" id="CHEBI:17536"/>
        <dbReference type="ChEBI" id="CHEBI:57296"/>
        <dbReference type="EC" id="3.5.3.4"/>
    </reaction>
</comment>